<dbReference type="Gene3D" id="2.160.10.10">
    <property type="entry name" value="Hexapeptide repeat proteins"/>
    <property type="match status" value="1"/>
</dbReference>
<evidence type="ECO:0008006" key="4">
    <source>
        <dbReference type="Google" id="ProtNLM"/>
    </source>
</evidence>
<protein>
    <recommendedName>
        <fullName evidence="4">Acyltransferase</fullName>
    </recommendedName>
</protein>
<accession>A0ABM8HDK0</accession>
<evidence type="ECO:0000256" key="1">
    <source>
        <dbReference type="ARBA" id="ARBA00022679"/>
    </source>
</evidence>
<dbReference type="InterPro" id="IPR051159">
    <property type="entry name" value="Hexapeptide_acetyltransf"/>
</dbReference>
<dbReference type="PANTHER" id="PTHR23416:SF78">
    <property type="entry name" value="LIPOPOLYSACCHARIDE BIOSYNTHESIS O-ACETYL TRANSFERASE WBBJ-RELATED"/>
    <property type="match status" value="1"/>
</dbReference>
<evidence type="ECO:0000256" key="2">
    <source>
        <dbReference type="ARBA" id="ARBA00022737"/>
    </source>
</evidence>
<dbReference type="CDD" id="cd04647">
    <property type="entry name" value="LbH_MAT_like"/>
    <property type="match status" value="1"/>
</dbReference>
<dbReference type="InterPro" id="IPR011004">
    <property type="entry name" value="Trimer_LpxA-like_sf"/>
</dbReference>
<evidence type="ECO:0000313" key="3">
    <source>
        <dbReference type="EMBL" id="BDZ59058.1"/>
    </source>
</evidence>
<dbReference type="SUPFAM" id="SSF51161">
    <property type="entry name" value="Trimeric LpxA-like enzymes"/>
    <property type="match status" value="2"/>
</dbReference>
<keyword evidence="1" id="KW-0808">Transferase</keyword>
<reference evidence="3" key="2">
    <citation type="submission" date="2023-02" db="EMBL/GenBank/DDBJ databases">
        <authorList>
            <person name="Sun Q."/>
            <person name="Mori K."/>
        </authorList>
    </citation>
    <scope>NUCLEOTIDE SEQUENCE</scope>
    <source>
        <strain evidence="3">NBRC 110608</strain>
    </source>
</reference>
<proteinExistence type="predicted"/>
<dbReference type="PROSITE" id="PS00101">
    <property type="entry name" value="HEXAPEP_TRANSFERASES"/>
    <property type="match status" value="1"/>
</dbReference>
<dbReference type="PANTHER" id="PTHR23416">
    <property type="entry name" value="SIALIC ACID SYNTHASE-RELATED"/>
    <property type="match status" value="1"/>
</dbReference>
<gene>
    <name evidence="3" type="ORF">GCM10025872_27150</name>
</gene>
<organism evidence="3">
    <name type="scientific">Barrientosiimonas endolithica</name>
    <dbReference type="NCBI Taxonomy" id="1535208"/>
    <lineage>
        <taxon>Bacteria</taxon>
        <taxon>Bacillati</taxon>
        <taxon>Actinomycetota</taxon>
        <taxon>Actinomycetes</taxon>
        <taxon>Micrococcales</taxon>
        <taxon>Dermacoccaceae</taxon>
        <taxon>Barrientosiimonas</taxon>
    </lineage>
</organism>
<dbReference type="Pfam" id="PF14602">
    <property type="entry name" value="Hexapep_2"/>
    <property type="match status" value="1"/>
</dbReference>
<sequence length="189" mass="19489">MVGGAMSHKLARLLVEKRAGLRYRLAQLGMPVMRAAFDSIGAGTVVVAPLMLMGVDRITIGRDVLVRDGAWLATEGEGSRLVIGDGCYIGHRAHLHSIDPVELGQRCVLADNVMVTSTDHERADRHGVHGTGAVTIGDDVFLGQNVVVLGGVQIGDGATVAAGAVVVSDVPAGAVVGGVPAKLLRSRSA</sequence>
<dbReference type="Pfam" id="PF00132">
    <property type="entry name" value="Hexapep"/>
    <property type="match status" value="1"/>
</dbReference>
<dbReference type="InterPro" id="IPR018357">
    <property type="entry name" value="Hexapep_transf_CS"/>
</dbReference>
<dbReference type="InterPro" id="IPR001451">
    <property type="entry name" value="Hexapep"/>
</dbReference>
<dbReference type="EMBL" id="AP027735">
    <property type="protein sequence ID" value="BDZ59058.1"/>
    <property type="molecule type" value="Genomic_DNA"/>
</dbReference>
<name>A0ABM8HDK0_9MICO</name>
<keyword evidence="2" id="KW-0677">Repeat</keyword>
<reference evidence="3" key="1">
    <citation type="journal article" date="2014" name="Int. J. Syst. Evol. Microbiol.">
        <title>Complete genome of a new Firmicutes species belonging to the dominant human colonic microbiota ('Ruminococcus bicirculans') reveals two chromosomes and a selective capacity to utilize plant glucans.</title>
        <authorList>
            <consortium name="NISC Comparative Sequencing Program"/>
            <person name="Wegmann U."/>
            <person name="Louis P."/>
            <person name="Goesmann A."/>
            <person name="Henrissat B."/>
            <person name="Duncan S.H."/>
            <person name="Flint H.J."/>
        </authorList>
    </citation>
    <scope>NUCLEOTIDE SEQUENCE</scope>
    <source>
        <strain evidence="3">NBRC 110608</strain>
    </source>
</reference>